<accession>A0A4R8V866</accession>
<keyword evidence="2" id="KW-1185">Reference proteome</keyword>
<gene>
    <name evidence="1" type="ORF">E3N84_04235</name>
</gene>
<comment type="caution">
    <text evidence="1">The sequence shown here is derived from an EMBL/GenBank/DDBJ whole genome shotgun (WGS) entry which is preliminary data.</text>
</comment>
<reference evidence="1 2" key="1">
    <citation type="submission" date="2019-03" db="EMBL/GenBank/DDBJ databases">
        <title>Genomics of glacier-inhabiting Cryobacterium strains.</title>
        <authorList>
            <person name="Liu Q."/>
            <person name="Xin Y.-H."/>
        </authorList>
    </citation>
    <scope>NUCLEOTIDE SEQUENCE [LARGE SCALE GENOMIC DNA]</scope>
    <source>
        <strain evidence="1 2">CGMCC 1.10440</strain>
    </source>
</reference>
<dbReference type="InterPro" id="IPR038670">
    <property type="entry name" value="HslJ-like_sf"/>
</dbReference>
<proteinExistence type="predicted"/>
<evidence type="ECO:0000313" key="2">
    <source>
        <dbReference type="Proteomes" id="UP000298488"/>
    </source>
</evidence>
<name>A0A4R8V866_9MICO</name>
<dbReference type="Proteomes" id="UP000298488">
    <property type="component" value="Unassembled WGS sequence"/>
</dbReference>
<dbReference type="Gene3D" id="2.40.128.270">
    <property type="match status" value="1"/>
</dbReference>
<protein>
    <submittedName>
        <fullName evidence="1">META domain-containing protein</fullName>
    </submittedName>
</protein>
<dbReference type="EMBL" id="SOFI01000003">
    <property type="protein sequence ID" value="TFB79331.1"/>
    <property type="molecule type" value="Genomic_DNA"/>
</dbReference>
<dbReference type="OrthoDB" id="4990393at2"/>
<dbReference type="RefSeq" id="WP_134542228.1">
    <property type="nucleotide sequence ID" value="NZ_JACHBP010000001.1"/>
</dbReference>
<dbReference type="AlphaFoldDB" id="A0A4R8V866"/>
<organism evidence="1 2">
    <name type="scientific">Terrimesophilobacter mesophilus</name>
    <dbReference type="NCBI Taxonomy" id="433647"/>
    <lineage>
        <taxon>Bacteria</taxon>
        <taxon>Bacillati</taxon>
        <taxon>Actinomycetota</taxon>
        <taxon>Actinomycetes</taxon>
        <taxon>Micrococcales</taxon>
        <taxon>Microbacteriaceae</taxon>
        <taxon>Terrimesophilobacter</taxon>
    </lineage>
</organism>
<evidence type="ECO:0000313" key="1">
    <source>
        <dbReference type="EMBL" id="TFB79331.1"/>
    </source>
</evidence>
<sequence>MRNVGWRHPDASGTVGGMTRFAVPSRTPTALAFPALAVLLLLTGCAGQPGGGPSGPNPDAPPMIGTPADGESEAIGLVNLWRVSGAAGETDSTWLRLDAGEFQLWRDCGMITGSWRASDTLFIAAPFGGMGDCVTNTMPTVFWLESATGFTVSPEGYDLVDATGTTVASLSIDGGPEPIPTAAEFYAQPPELTVQVRDYFHAAATLPSGLSPATDAALDGKWVPVAHAVSTDPHVVFASDGTWTGSDGCNGGQGRWAVGRDGEFLATSGPSTLIACEGAPVPAWVGQAATAGIDADGRLLLFETAGNEVGRLARG</sequence>